<evidence type="ECO:0000313" key="1">
    <source>
        <dbReference type="EMBL" id="KAL2051955.1"/>
    </source>
</evidence>
<name>A0ABR4B2J2_9LECA</name>
<proteinExistence type="predicted"/>
<protein>
    <submittedName>
        <fullName evidence="1">Uncharacterized protein</fullName>
    </submittedName>
</protein>
<keyword evidence="2" id="KW-1185">Reference proteome</keyword>
<evidence type="ECO:0000313" key="2">
    <source>
        <dbReference type="Proteomes" id="UP001590951"/>
    </source>
</evidence>
<dbReference type="EMBL" id="JBHFEH010000031">
    <property type="protein sequence ID" value="KAL2051955.1"/>
    <property type="molecule type" value="Genomic_DNA"/>
</dbReference>
<organism evidence="1 2">
    <name type="scientific">Lepraria finkii</name>
    <dbReference type="NCBI Taxonomy" id="1340010"/>
    <lineage>
        <taxon>Eukaryota</taxon>
        <taxon>Fungi</taxon>
        <taxon>Dikarya</taxon>
        <taxon>Ascomycota</taxon>
        <taxon>Pezizomycotina</taxon>
        <taxon>Lecanoromycetes</taxon>
        <taxon>OSLEUM clade</taxon>
        <taxon>Lecanoromycetidae</taxon>
        <taxon>Lecanorales</taxon>
        <taxon>Lecanorineae</taxon>
        <taxon>Stereocaulaceae</taxon>
        <taxon>Lepraria</taxon>
    </lineage>
</organism>
<sequence>MDRIARLGITAHQTLFSDEWTDIVTNNPDEVLTLAVSMLFPVNGNDGKRVTADDVAKILKFRDARVFASATGSSVTATFQMLERNKANPVNLFGKWDLKRQIMKKRMENKLPDEADPELADIKLKL</sequence>
<accession>A0ABR4B2J2</accession>
<comment type="caution">
    <text evidence="1">The sequence shown here is derived from an EMBL/GenBank/DDBJ whole genome shotgun (WGS) entry which is preliminary data.</text>
</comment>
<gene>
    <name evidence="1" type="ORF">ABVK25_007870</name>
</gene>
<reference evidence="1 2" key="1">
    <citation type="submission" date="2024-09" db="EMBL/GenBank/DDBJ databases">
        <title>Rethinking Asexuality: The Enigmatic Case of Functional Sexual Genes in Lepraria (Stereocaulaceae).</title>
        <authorList>
            <person name="Doellman M."/>
            <person name="Sun Y."/>
            <person name="Barcenas-Pena A."/>
            <person name="Lumbsch H.T."/>
            <person name="Grewe F."/>
        </authorList>
    </citation>
    <scope>NUCLEOTIDE SEQUENCE [LARGE SCALE GENOMIC DNA]</scope>
    <source>
        <strain evidence="1 2">Grewe 0041</strain>
    </source>
</reference>
<dbReference type="Proteomes" id="UP001590951">
    <property type="component" value="Unassembled WGS sequence"/>
</dbReference>